<reference evidence="2" key="1">
    <citation type="submission" date="2017-09" db="EMBL/GenBank/DDBJ databases">
        <title>Depth-based differentiation of microbial function through sediment-hosted aquifers and enrichment of novel symbionts in the deep terrestrial subsurface.</title>
        <authorList>
            <person name="Probst A.J."/>
            <person name="Ladd B."/>
            <person name="Jarett J.K."/>
            <person name="Geller-Mcgrath D.E."/>
            <person name="Sieber C.M.K."/>
            <person name="Emerson J.B."/>
            <person name="Anantharaman K."/>
            <person name="Thomas B.C."/>
            <person name="Malmstrom R."/>
            <person name="Stieglmeier M."/>
            <person name="Klingl A."/>
            <person name="Woyke T."/>
            <person name="Ryan C.M."/>
            <person name="Banfield J.F."/>
        </authorList>
    </citation>
    <scope>NUCLEOTIDE SEQUENCE [LARGE SCALE GENOMIC DNA]</scope>
</reference>
<dbReference type="PRINTS" id="PR00413">
    <property type="entry name" value="HADHALOGNASE"/>
</dbReference>
<dbReference type="AlphaFoldDB" id="A0A2H0VEI6"/>
<dbReference type="InterPro" id="IPR023198">
    <property type="entry name" value="PGP-like_dom2"/>
</dbReference>
<dbReference type="InterPro" id="IPR023214">
    <property type="entry name" value="HAD_sf"/>
</dbReference>
<evidence type="ECO:0000313" key="1">
    <source>
        <dbReference type="EMBL" id="PIR97506.1"/>
    </source>
</evidence>
<dbReference type="SFLD" id="SFLDG01129">
    <property type="entry name" value="C1.5:_HAD__Beta-PGM__Phosphata"/>
    <property type="match status" value="1"/>
</dbReference>
<comment type="caution">
    <text evidence="1">The sequence shown here is derived from an EMBL/GenBank/DDBJ whole genome shotgun (WGS) entry which is preliminary data.</text>
</comment>
<dbReference type="Gene3D" id="1.10.150.240">
    <property type="entry name" value="Putative phosphatase, domain 2"/>
    <property type="match status" value="1"/>
</dbReference>
<dbReference type="Pfam" id="PF00702">
    <property type="entry name" value="Hydrolase"/>
    <property type="match status" value="1"/>
</dbReference>
<dbReference type="SUPFAM" id="SSF56784">
    <property type="entry name" value="HAD-like"/>
    <property type="match status" value="1"/>
</dbReference>
<protein>
    <recommendedName>
        <fullName evidence="3">HAD family phosphatase</fullName>
    </recommendedName>
</protein>
<name>A0A2H0VEI6_9BACT</name>
<dbReference type="InterPro" id="IPR006439">
    <property type="entry name" value="HAD-SF_hydro_IA"/>
</dbReference>
<gene>
    <name evidence="1" type="ORF">COT91_01050</name>
</gene>
<proteinExistence type="predicted"/>
<dbReference type="EMBL" id="PFAJ01000014">
    <property type="protein sequence ID" value="PIR97506.1"/>
    <property type="molecule type" value="Genomic_DNA"/>
</dbReference>
<accession>A0A2H0VEI6</accession>
<evidence type="ECO:0008006" key="3">
    <source>
        <dbReference type="Google" id="ProtNLM"/>
    </source>
</evidence>
<dbReference type="PANTHER" id="PTHR43611:SF3">
    <property type="entry name" value="FLAVIN MONONUCLEOTIDE HYDROLASE 1, CHLOROPLATIC"/>
    <property type="match status" value="1"/>
</dbReference>
<dbReference type="Proteomes" id="UP000230557">
    <property type="component" value="Unassembled WGS sequence"/>
</dbReference>
<dbReference type="InterPro" id="IPR036412">
    <property type="entry name" value="HAD-like_sf"/>
</dbReference>
<organism evidence="1 2">
    <name type="scientific">Candidatus Doudnabacteria bacterium CG10_big_fil_rev_8_21_14_0_10_41_10</name>
    <dbReference type="NCBI Taxonomy" id="1974551"/>
    <lineage>
        <taxon>Bacteria</taxon>
        <taxon>Candidatus Doudnaibacteriota</taxon>
    </lineage>
</organism>
<dbReference type="PANTHER" id="PTHR43611">
    <property type="entry name" value="ALPHA-D-GLUCOSE 1-PHOSPHATE PHOSPHATASE"/>
    <property type="match status" value="1"/>
</dbReference>
<sequence length="203" mass="23841">MKNNLPAKLFIIDLYGVICVGSYRDICRDIVKKYHLPFKKVYDVVYHKYFNASALGKISEADSFRLAVENLGISEDWRKLRKTHYKYITVTNHANLKYALDLKKRGYEVLLLSKNTPPQFEHTVKKLKLRRKFRNVINTHSLGLPKASPKTIRLMLKKFKAKPGETIMIDDQDFNLVEAKKQGVHMILYRNPKQLKKETERLF</sequence>
<evidence type="ECO:0000313" key="2">
    <source>
        <dbReference type="Proteomes" id="UP000230557"/>
    </source>
</evidence>
<dbReference type="Gene3D" id="3.40.50.1000">
    <property type="entry name" value="HAD superfamily/HAD-like"/>
    <property type="match status" value="1"/>
</dbReference>
<dbReference type="SFLD" id="SFLDS00003">
    <property type="entry name" value="Haloacid_Dehalogenase"/>
    <property type="match status" value="1"/>
</dbReference>